<dbReference type="EMBL" id="BARU01025353">
    <property type="protein sequence ID" value="GAH65433.1"/>
    <property type="molecule type" value="Genomic_DNA"/>
</dbReference>
<proteinExistence type="predicted"/>
<feature type="domain" description="Nucleotidyl transferase" evidence="1">
    <location>
        <begin position="3"/>
        <end position="210"/>
    </location>
</feature>
<dbReference type="CDD" id="cd04181">
    <property type="entry name" value="NTP_transferase"/>
    <property type="match status" value="1"/>
</dbReference>
<protein>
    <recommendedName>
        <fullName evidence="1">Nucleotidyl transferase domain-containing protein</fullName>
    </recommendedName>
</protein>
<comment type="caution">
    <text evidence="2">The sequence shown here is derived from an EMBL/GenBank/DDBJ whole genome shotgun (WGS) entry which is preliminary data.</text>
</comment>
<dbReference type="Pfam" id="PF00483">
    <property type="entry name" value="NTP_transferase"/>
    <property type="match status" value="1"/>
</dbReference>
<accession>X1J6P7</accession>
<dbReference type="AlphaFoldDB" id="X1J6P7"/>
<evidence type="ECO:0000259" key="1">
    <source>
        <dbReference type="Pfam" id="PF00483"/>
    </source>
</evidence>
<reference evidence="2" key="1">
    <citation type="journal article" date="2014" name="Front. Microbiol.">
        <title>High frequency of phylogenetically diverse reductive dehalogenase-homologous genes in deep subseafloor sedimentary metagenomes.</title>
        <authorList>
            <person name="Kawai M."/>
            <person name="Futagami T."/>
            <person name="Toyoda A."/>
            <person name="Takaki Y."/>
            <person name="Nishi S."/>
            <person name="Hori S."/>
            <person name="Arai W."/>
            <person name="Tsubouchi T."/>
            <person name="Morono Y."/>
            <person name="Uchiyama I."/>
            <person name="Ito T."/>
            <person name="Fujiyama A."/>
            <person name="Inagaki F."/>
            <person name="Takami H."/>
        </authorList>
    </citation>
    <scope>NUCLEOTIDE SEQUENCE</scope>
    <source>
        <strain evidence="2">Expedition CK06-06</strain>
    </source>
</reference>
<evidence type="ECO:0000313" key="2">
    <source>
        <dbReference type="EMBL" id="GAH65433.1"/>
    </source>
</evidence>
<dbReference type="InterPro" id="IPR029044">
    <property type="entry name" value="Nucleotide-diphossugar_trans"/>
</dbReference>
<feature type="non-terminal residue" evidence="2">
    <location>
        <position position="267"/>
    </location>
</feature>
<dbReference type="Gene3D" id="3.90.550.10">
    <property type="entry name" value="Spore Coat Polysaccharide Biosynthesis Protein SpsA, Chain A"/>
    <property type="match status" value="1"/>
</dbReference>
<gene>
    <name evidence="2" type="ORF">S03H2_40861</name>
</gene>
<dbReference type="PANTHER" id="PTHR42883:SF2">
    <property type="entry name" value="THYMIDYLYLTRANSFERASE"/>
    <property type="match status" value="1"/>
</dbReference>
<name>X1J6P7_9ZZZZ</name>
<dbReference type="SUPFAM" id="SSF53448">
    <property type="entry name" value="Nucleotide-diphospho-sugar transferases"/>
    <property type="match status" value="1"/>
</dbReference>
<sequence length="267" mass="30657">MQAVILAAGESSRFWPLNQRHKSLLKIMGRPLIFYTIESLKKAGIKDIIIVQGPKKDIEQELKSYDLGIDIKYVIQEEPKGMGNAVMEAQELISEPFFTLHAHKVDVGDYIKPMIEKFKESKAELMFLGIKTDQPWLYGMLQLEGDKAKGLIEKPEKGKEPSNIKVAGIYLLPTKFFEYYKKVPEHQYAFEDALDLYMKENEARVTIVEKEPSSFKYLWHLFEVTKLLMNSLIQKQEIHPSAKILKNVTIEGNVYIGKNTKVFEGAV</sequence>
<dbReference type="InterPro" id="IPR005835">
    <property type="entry name" value="NTP_transferase_dom"/>
</dbReference>
<organism evidence="2">
    <name type="scientific">marine sediment metagenome</name>
    <dbReference type="NCBI Taxonomy" id="412755"/>
    <lineage>
        <taxon>unclassified sequences</taxon>
        <taxon>metagenomes</taxon>
        <taxon>ecological metagenomes</taxon>
    </lineage>
</organism>
<dbReference type="PANTHER" id="PTHR42883">
    <property type="entry name" value="GLUCOSE-1-PHOSPHATE THYMIDYLTRANSFERASE"/>
    <property type="match status" value="1"/>
</dbReference>